<dbReference type="PANTHER" id="PTHR33386">
    <property type="entry name" value="OS02G0740600 PROTEIN"/>
    <property type="match status" value="1"/>
</dbReference>
<dbReference type="AlphaFoldDB" id="A0ABC8THM4"/>
<comment type="caution">
    <text evidence="2">The sequence shown here is derived from an EMBL/GenBank/DDBJ whole genome shotgun (WGS) entry which is preliminary data.</text>
</comment>
<proteinExistence type="predicted"/>
<feature type="region of interest" description="Disordered" evidence="1">
    <location>
        <begin position="31"/>
        <end position="58"/>
    </location>
</feature>
<evidence type="ECO:0000256" key="1">
    <source>
        <dbReference type="SAM" id="MobiDB-lite"/>
    </source>
</evidence>
<sequence length="106" mass="11338">MSNHYKYHHQALYLGIMGSKAPTWADQWGTGGFGDEGDGENKAMTNKKKLGNSSSSKKMEEVKAAASAGFDKAKAAAVVGAHKVKSGTSVGVKWIKDQYQKKSSSK</sequence>
<gene>
    <name evidence="2" type="ORF">ILEXP_LOCUS37883</name>
</gene>
<reference evidence="2 3" key="1">
    <citation type="submission" date="2024-02" db="EMBL/GenBank/DDBJ databases">
        <authorList>
            <person name="Vignale AGUSTIN F."/>
            <person name="Sosa J E."/>
            <person name="Modenutti C."/>
        </authorList>
    </citation>
    <scope>NUCLEOTIDE SEQUENCE [LARGE SCALE GENOMIC DNA]</scope>
</reference>
<dbReference type="EMBL" id="CAUOFW020005071">
    <property type="protein sequence ID" value="CAK9168491.1"/>
    <property type="molecule type" value="Genomic_DNA"/>
</dbReference>
<dbReference type="PANTHER" id="PTHR33386:SF13">
    <property type="entry name" value="EXPRESSED PROTEIN"/>
    <property type="match status" value="1"/>
</dbReference>
<accession>A0ABC8THM4</accession>
<organism evidence="2 3">
    <name type="scientific">Ilex paraguariensis</name>
    <name type="common">yerba mate</name>
    <dbReference type="NCBI Taxonomy" id="185542"/>
    <lineage>
        <taxon>Eukaryota</taxon>
        <taxon>Viridiplantae</taxon>
        <taxon>Streptophyta</taxon>
        <taxon>Embryophyta</taxon>
        <taxon>Tracheophyta</taxon>
        <taxon>Spermatophyta</taxon>
        <taxon>Magnoliopsida</taxon>
        <taxon>eudicotyledons</taxon>
        <taxon>Gunneridae</taxon>
        <taxon>Pentapetalae</taxon>
        <taxon>asterids</taxon>
        <taxon>campanulids</taxon>
        <taxon>Aquifoliales</taxon>
        <taxon>Aquifoliaceae</taxon>
        <taxon>Ilex</taxon>
    </lineage>
</organism>
<protein>
    <submittedName>
        <fullName evidence="2">Uncharacterized protein</fullName>
    </submittedName>
</protein>
<evidence type="ECO:0000313" key="2">
    <source>
        <dbReference type="EMBL" id="CAK9168491.1"/>
    </source>
</evidence>
<keyword evidence="3" id="KW-1185">Reference proteome</keyword>
<name>A0ABC8THM4_9AQUA</name>
<dbReference type="Proteomes" id="UP001642360">
    <property type="component" value="Unassembled WGS sequence"/>
</dbReference>
<evidence type="ECO:0000313" key="3">
    <source>
        <dbReference type="Proteomes" id="UP001642360"/>
    </source>
</evidence>